<evidence type="ECO:0000256" key="1">
    <source>
        <dbReference type="SAM" id="Phobius"/>
    </source>
</evidence>
<feature type="domain" description="YdbS-like PH" evidence="2">
    <location>
        <begin position="85"/>
        <end position="157"/>
    </location>
</feature>
<organism evidence="3 4">
    <name type="scientific">Candidatus Viadribacter manganicus</name>
    <dbReference type="NCBI Taxonomy" id="1759059"/>
    <lineage>
        <taxon>Bacteria</taxon>
        <taxon>Pseudomonadati</taxon>
        <taxon>Pseudomonadota</taxon>
        <taxon>Alphaproteobacteria</taxon>
        <taxon>Hyphomonadales</taxon>
        <taxon>Hyphomonadaceae</taxon>
        <taxon>Candidatus Viadribacter</taxon>
    </lineage>
</organism>
<dbReference type="InParanoid" id="A0A1B1AIM9"/>
<keyword evidence="1" id="KW-1133">Transmembrane helix</keyword>
<evidence type="ECO:0000313" key="3">
    <source>
        <dbReference type="EMBL" id="ANP46401.1"/>
    </source>
</evidence>
<evidence type="ECO:0000313" key="4">
    <source>
        <dbReference type="Proteomes" id="UP000092498"/>
    </source>
</evidence>
<dbReference type="EMBL" id="CP013244">
    <property type="protein sequence ID" value="ANP46401.1"/>
    <property type="molecule type" value="Genomic_DNA"/>
</dbReference>
<dbReference type="PANTHER" id="PTHR37938">
    <property type="entry name" value="BLL0215 PROTEIN"/>
    <property type="match status" value="1"/>
</dbReference>
<name>A0A1B1AIM9_9PROT</name>
<keyword evidence="1" id="KW-0812">Transmembrane</keyword>
<dbReference type="Proteomes" id="UP000092498">
    <property type="component" value="Chromosome"/>
</dbReference>
<dbReference type="STRING" id="1759059.ATE48_10975"/>
<dbReference type="AlphaFoldDB" id="A0A1B1AIM9"/>
<evidence type="ECO:0000259" key="2">
    <source>
        <dbReference type="Pfam" id="PF03703"/>
    </source>
</evidence>
<gene>
    <name evidence="3" type="ORF">ATE48_10975</name>
</gene>
<dbReference type="PANTHER" id="PTHR37938:SF1">
    <property type="entry name" value="BLL0215 PROTEIN"/>
    <property type="match status" value="1"/>
</dbReference>
<dbReference type="KEGG" id="cbot:ATE48_10975"/>
<protein>
    <recommendedName>
        <fullName evidence="2">YdbS-like PH domain-containing protein</fullName>
    </recommendedName>
</protein>
<keyword evidence="1" id="KW-0472">Membrane</keyword>
<feature type="transmembrane region" description="Helical" evidence="1">
    <location>
        <begin position="55"/>
        <end position="78"/>
    </location>
</feature>
<dbReference type="Pfam" id="PF03703">
    <property type="entry name" value="bPH_2"/>
    <property type="match status" value="1"/>
</dbReference>
<sequence>MDDLAARAPRSQRKFLRGTGSSQLRCKFERQIMRYIDESLADGETIIQRGQWPGVFWFGAWAALILLGIAIVGIFIFISSLIKMKTTDFAVTNRRVILKRGWLNRTTQELAVESIEGVSLDQSFIARIFGYGRVIVTGTGEARIVFPPMAHPVAFRRSIEAARADCGGEVHLAREDRRAILRAAEANENEKVVEAEREVEEAPVRGQRRSSFIGLRSRRR</sequence>
<accession>A0A1B1AIM9</accession>
<dbReference type="InterPro" id="IPR005182">
    <property type="entry name" value="YdbS-like_PH"/>
</dbReference>
<reference evidence="3 4" key="1">
    <citation type="submission" date="2015-11" db="EMBL/GenBank/DDBJ databases">
        <title>Whole-Genome Sequence of Candidatus Oderbacter manganicum from the National Park Lower Oder Valley, Germany.</title>
        <authorList>
            <person name="Braun B."/>
            <person name="Liere K."/>
            <person name="Szewzyk U."/>
        </authorList>
    </citation>
    <scope>NUCLEOTIDE SEQUENCE [LARGE SCALE GENOMIC DNA]</scope>
    <source>
        <strain evidence="3 4">OTSz_A_272</strain>
    </source>
</reference>
<proteinExistence type="predicted"/>
<keyword evidence="4" id="KW-1185">Reference proteome</keyword>